<dbReference type="GO" id="GO:0005615">
    <property type="term" value="C:extracellular space"/>
    <property type="evidence" value="ECO:0007669"/>
    <property type="project" value="TreeGrafter"/>
</dbReference>
<dbReference type="InterPro" id="IPR006170">
    <property type="entry name" value="PBP/GOBP"/>
</dbReference>
<evidence type="ECO:0000256" key="5">
    <source>
        <dbReference type="SAM" id="SignalP"/>
    </source>
</evidence>
<reference evidence="6 7" key="1">
    <citation type="journal article" date="2007" name="Nature">
        <title>Evolution of genes and genomes on the Drosophila phylogeny.</title>
        <authorList>
            <consortium name="Drosophila 12 Genomes Consortium"/>
            <person name="Clark A.G."/>
            <person name="Eisen M.B."/>
            <person name="Smith D.R."/>
            <person name="Bergman C.M."/>
            <person name="Oliver B."/>
            <person name="Markow T.A."/>
            <person name="Kaufman T.C."/>
            <person name="Kellis M."/>
            <person name="Gelbart W."/>
            <person name="Iyer V.N."/>
            <person name="Pollard D.A."/>
            <person name="Sackton T.B."/>
            <person name="Larracuente A.M."/>
            <person name="Singh N.D."/>
            <person name="Abad J.P."/>
            <person name="Abt D.N."/>
            <person name="Adryan B."/>
            <person name="Aguade M."/>
            <person name="Akashi H."/>
            <person name="Anderson W.W."/>
            <person name="Aquadro C.F."/>
            <person name="Ardell D.H."/>
            <person name="Arguello R."/>
            <person name="Artieri C.G."/>
            <person name="Barbash D.A."/>
            <person name="Barker D."/>
            <person name="Barsanti P."/>
            <person name="Batterham P."/>
            <person name="Batzoglou S."/>
            <person name="Begun D."/>
            <person name="Bhutkar A."/>
            <person name="Blanco E."/>
            <person name="Bosak S.A."/>
            <person name="Bradley R.K."/>
            <person name="Brand A.D."/>
            <person name="Brent M.R."/>
            <person name="Brooks A.N."/>
            <person name="Brown R.H."/>
            <person name="Butlin R.K."/>
            <person name="Caggese C."/>
            <person name="Calvi B.R."/>
            <person name="Bernardo de Carvalho A."/>
            <person name="Caspi A."/>
            <person name="Castrezana S."/>
            <person name="Celniker S.E."/>
            <person name="Chang J.L."/>
            <person name="Chapple C."/>
            <person name="Chatterji S."/>
            <person name="Chinwalla A."/>
            <person name="Civetta A."/>
            <person name="Clifton S.W."/>
            <person name="Comeron J.M."/>
            <person name="Costello J.C."/>
            <person name="Coyne J.A."/>
            <person name="Daub J."/>
            <person name="David R.G."/>
            <person name="Delcher A.L."/>
            <person name="Delehaunty K."/>
            <person name="Do C.B."/>
            <person name="Ebling H."/>
            <person name="Edwards K."/>
            <person name="Eickbush T."/>
            <person name="Evans J.D."/>
            <person name="Filipski A."/>
            <person name="Findeiss S."/>
            <person name="Freyhult E."/>
            <person name="Fulton L."/>
            <person name="Fulton R."/>
            <person name="Garcia A.C."/>
            <person name="Gardiner A."/>
            <person name="Garfield D.A."/>
            <person name="Garvin B.E."/>
            <person name="Gibson G."/>
            <person name="Gilbert D."/>
            <person name="Gnerre S."/>
            <person name="Godfrey J."/>
            <person name="Good R."/>
            <person name="Gotea V."/>
            <person name="Gravely B."/>
            <person name="Greenberg A.J."/>
            <person name="Griffiths-Jones S."/>
            <person name="Gross S."/>
            <person name="Guigo R."/>
            <person name="Gustafson E.A."/>
            <person name="Haerty W."/>
            <person name="Hahn M.W."/>
            <person name="Halligan D.L."/>
            <person name="Halpern A.L."/>
            <person name="Halter G.M."/>
            <person name="Han M.V."/>
            <person name="Heger A."/>
            <person name="Hillier L."/>
            <person name="Hinrichs A.S."/>
            <person name="Holmes I."/>
            <person name="Hoskins R.A."/>
            <person name="Hubisz M.J."/>
            <person name="Hultmark D."/>
            <person name="Huntley M.A."/>
            <person name="Jaffe D.B."/>
            <person name="Jagadeeshan S."/>
            <person name="Jeck W.R."/>
            <person name="Johnson J."/>
            <person name="Jones C.D."/>
            <person name="Jordan W.C."/>
            <person name="Karpen G.H."/>
            <person name="Kataoka E."/>
            <person name="Keightley P.D."/>
            <person name="Kheradpour P."/>
            <person name="Kirkness E.F."/>
            <person name="Koerich L.B."/>
            <person name="Kristiansen K."/>
            <person name="Kudrna D."/>
            <person name="Kulathinal R.J."/>
            <person name="Kumar S."/>
            <person name="Kwok R."/>
            <person name="Lander E."/>
            <person name="Langley C.H."/>
            <person name="Lapoint R."/>
            <person name="Lazzaro B.P."/>
            <person name="Lee S.J."/>
            <person name="Levesque L."/>
            <person name="Li R."/>
            <person name="Lin C.F."/>
            <person name="Lin M.F."/>
            <person name="Lindblad-Toh K."/>
            <person name="Llopart A."/>
            <person name="Long M."/>
            <person name="Low L."/>
            <person name="Lozovsky E."/>
            <person name="Lu J."/>
            <person name="Luo M."/>
            <person name="Machado C.A."/>
            <person name="Makalowski W."/>
            <person name="Marzo M."/>
            <person name="Matsuda M."/>
            <person name="Matzkin L."/>
            <person name="McAllister B."/>
            <person name="McBride C.S."/>
            <person name="McKernan B."/>
            <person name="McKernan K."/>
            <person name="Mendez-Lago M."/>
            <person name="Minx P."/>
            <person name="Mollenhauer M.U."/>
            <person name="Montooth K."/>
            <person name="Mount S.M."/>
            <person name="Mu X."/>
            <person name="Myers E."/>
            <person name="Negre B."/>
            <person name="Newfeld S."/>
            <person name="Nielsen R."/>
            <person name="Noor M.A."/>
            <person name="O'Grady P."/>
            <person name="Pachter L."/>
            <person name="Papaceit M."/>
            <person name="Parisi M.J."/>
            <person name="Parisi M."/>
            <person name="Parts L."/>
            <person name="Pedersen J.S."/>
            <person name="Pesole G."/>
            <person name="Phillippy A.M."/>
            <person name="Ponting C.P."/>
            <person name="Pop M."/>
            <person name="Porcelli D."/>
            <person name="Powell J.R."/>
            <person name="Prohaska S."/>
            <person name="Pruitt K."/>
            <person name="Puig M."/>
            <person name="Quesneville H."/>
            <person name="Ram K.R."/>
            <person name="Rand D."/>
            <person name="Rasmussen M.D."/>
            <person name="Reed L.K."/>
            <person name="Reenan R."/>
            <person name="Reily A."/>
            <person name="Remington K.A."/>
            <person name="Rieger T.T."/>
            <person name="Ritchie M.G."/>
            <person name="Robin C."/>
            <person name="Rogers Y.H."/>
            <person name="Rohde C."/>
            <person name="Rozas J."/>
            <person name="Rubenfield M.J."/>
            <person name="Ruiz A."/>
            <person name="Russo S."/>
            <person name="Salzberg S.L."/>
            <person name="Sanchez-Gracia A."/>
            <person name="Saranga D.J."/>
            <person name="Sato H."/>
            <person name="Schaeffer S.W."/>
            <person name="Schatz M.C."/>
            <person name="Schlenke T."/>
            <person name="Schwartz R."/>
            <person name="Segarra C."/>
            <person name="Singh R.S."/>
            <person name="Sirot L."/>
            <person name="Sirota M."/>
            <person name="Sisneros N.B."/>
            <person name="Smith C.D."/>
            <person name="Smith T.F."/>
            <person name="Spieth J."/>
            <person name="Stage D.E."/>
            <person name="Stark A."/>
            <person name="Stephan W."/>
            <person name="Strausberg R.L."/>
            <person name="Strempel S."/>
            <person name="Sturgill D."/>
            <person name="Sutton G."/>
            <person name="Sutton G.G."/>
            <person name="Tao W."/>
            <person name="Teichmann S."/>
            <person name="Tobari Y.N."/>
            <person name="Tomimura Y."/>
            <person name="Tsolas J.M."/>
            <person name="Valente V.L."/>
            <person name="Venter E."/>
            <person name="Venter J.C."/>
            <person name="Vicario S."/>
            <person name="Vieira F.G."/>
            <person name="Vilella A.J."/>
            <person name="Villasante A."/>
            <person name="Walenz B."/>
            <person name="Wang J."/>
            <person name="Wasserman M."/>
            <person name="Watts T."/>
            <person name="Wilson D."/>
            <person name="Wilson R.K."/>
            <person name="Wing R.A."/>
            <person name="Wolfner M.F."/>
            <person name="Wong A."/>
            <person name="Wong G.K."/>
            <person name="Wu C.I."/>
            <person name="Wu G."/>
            <person name="Yamamoto D."/>
            <person name="Yang H.P."/>
            <person name="Yang S.P."/>
            <person name="Yorke J.A."/>
            <person name="Yoshida K."/>
            <person name="Zdobnov E."/>
            <person name="Zhang P."/>
            <person name="Zhang Y."/>
            <person name="Zimin A.V."/>
            <person name="Baldwin J."/>
            <person name="Abdouelleil A."/>
            <person name="Abdulkadir J."/>
            <person name="Abebe A."/>
            <person name="Abera B."/>
            <person name="Abreu J."/>
            <person name="Acer S.C."/>
            <person name="Aftuck L."/>
            <person name="Alexander A."/>
            <person name="An P."/>
            <person name="Anderson E."/>
            <person name="Anderson S."/>
            <person name="Arachi H."/>
            <person name="Azer M."/>
            <person name="Bachantsang P."/>
            <person name="Barry A."/>
            <person name="Bayul T."/>
            <person name="Berlin A."/>
            <person name="Bessette D."/>
            <person name="Bloom T."/>
            <person name="Blye J."/>
            <person name="Boguslavskiy L."/>
            <person name="Bonnet C."/>
            <person name="Boukhgalter B."/>
            <person name="Bourzgui I."/>
            <person name="Brown A."/>
            <person name="Cahill P."/>
            <person name="Channer S."/>
            <person name="Cheshatsang Y."/>
            <person name="Chuda L."/>
            <person name="Citroen M."/>
            <person name="Collymore A."/>
            <person name="Cooke P."/>
            <person name="Costello M."/>
            <person name="D'Aco K."/>
            <person name="Daza R."/>
            <person name="De Haan G."/>
            <person name="DeGray S."/>
            <person name="DeMaso C."/>
            <person name="Dhargay N."/>
            <person name="Dooley K."/>
            <person name="Dooley E."/>
            <person name="Doricent M."/>
            <person name="Dorje P."/>
            <person name="Dorjee K."/>
            <person name="Dupes A."/>
            <person name="Elong R."/>
            <person name="Falk J."/>
            <person name="Farina A."/>
            <person name="Faro S."/>
            <person name="Ferguson D."/>
            <person name="Fisher S."/>
            <person name="Foley C.D."/>
            <person name="Franke A."/>
            <person name="Friedrich D."/>
            <person name="Gadbois L."/>
            <person name="Gearin G."/>
            <person name="Gearin C.R."/>
            <person name="Giannoukos G."/>
            <person name="Goode T."/>
            <person name="Graham J."/>
            <person name="Grandbois E."/>
            <person name="Grewal S."/>
            <person name="Gyaltsen K."/>
            <person name="Hafez N."/>
            <person name="Hagos B."/>
            <person name="Hall J."/>
            <person name="Henson C."/>
            <person name="Hollinger A."/>
            <person name="Honan T."/>
            <person name="Huard M.D."/>
            <person name="Hughes L."/>
            <person name="Hurhula B."/>
            <person name="Husby M.E."/>
            <person name="Kamat A."/>
            <person name="Kanga B."/>
            <person name="Kashin S."/>
            <person name="Khazanovich D."/>
            <person name="Kisner P."/>
            <person name="Lance K."/>
            <person name="Lara M."/>
            <person name="Lee W."/>
            <person name="Lennon N."/>
            <person name="Letendre F."/>
            <person name="LeVine R."/>
            <person name="Lipovsky A."/>
            <person name="Liu X."/>
            <person name="Liu J."/>
            <person name="Liu S."/>
            <person name="Lokyitsang T."/>
            <person name="Lokyitsang Y."/>
            <person name="Lubonja R."/>
            <person name="Lui A."/>
            <person name="MacDonald P."/>
            <person name="Magnisalis V."/>
            <person name="Maru K."/>
            <person name="Matthews C."/>
            <person name="McCusker W."/>
            <person name="McDonough S."/>
            <person name="Mehta T."/>
            <person name="Meldrim J."/>
            <person name="Meneus L."/>
            <person name="Mihai O."/>
            <person name="Mihalev A."/>
            <person name="Mihova T."/>
            <person name="Mittelman R."/>
            <person name="Mlenga V."/>
            <person name="Montmayeur A."/>
            <person name="Mulrain L."/>
            <person name="Navidi A."/>
            <person name="Naylor J."/>
            <person name="Negash T."/>
            <person name="Nguyen T."/>
            <person name="Nguyen N."/>
            <person name="Nicol R."/>
            <person name="Norbu C."/>
            <person name="Norbu N."/>
            <person name="Novod N."/>
            <person name="O'Neill B."/>
            <person name="Osman S."/>
            <person name="Markiewicz E."/>
            <person name="Oyono O.L."/>
            <person name="Patti C."/>
            <person name="Phunkhang P."/>
            <person name="Pierre F."/>
            <person name="Priest M."/>
            <person name="Raghuraman S."/>
            <person name="Rege F."/>
            <person name="Reyes R."/>
            <person name="Rise C."/>
            <person name="Rogov P."/>
            <person name="Ross K."/>
            <person name="Ryan E."/>
            <person name="Settipalli S."/>
            <person name="Shea T."/>
            <person name="Sherpa N."/>
            <person name="Shi L."/>
            <person name="Shih D."/>
            <person name="Sparrow T."/>
            <person name="Spaulding J."/>
            <person name="Stalker J."/>
            <person name="Stange-Thomann N."/>
            <person name="Stavropoulos S."/>
            <person name="Stone C."/>
            <person name="Strader C."/>
            <person name="Tesfaye S."/>
            <person name="Thomson T."/>
            <person name="Thoulutsang Y."/>
            <person name="Thoulutsang D."/>
            <person name="Topham K."/>
            <person name="Topping I."/>
            <person name="Tsamla T."/>
            <person name="Vassiliev H."/>
            <person name="Vo A."/>
            <person name="Wangchuk T."/>
            <person name="Wangdi T."/>
            <person name="Weiand M."/>
            <person name="Wilkinson J."/>
            <person name="Wilson A."/>
            <person name="Yadav S."/>
            <person name="Young G."/>
            <person name="Yu Q."/>
            <person name="Zembek L."/>
            <person name="Zhong D."/>
            <person name="Zimmer A."/>
            <person name="Zwirko Z."/>
            <person name="Jaffe D.B."/>
            <person name="Alvarez P."/>
            <person name="Brockman W."/>
            <person name="Butler J."/>
            <person name="Chin C."/>
            <person name="Gnerre S."/>
            <person name="Grabherr M."/>
            <person name="Kleber M."/>
            <person name="Mauceli E."/>
            <person name="MacCallum I."/>
        </authorList>
    </citation>
    <scope>NUCLEOTIDE SEQUENCE [LARGE SCALE GENOMIC DNA]</scope>
    <source>
        <strain evidence="7">Tucson 15010-1051.87</strain>
    </source>
</reference>
<dbReference type="EMBL" id="CH940648">
    <property type="protein sequence ID" value="EDW60305.1"/>
    <property type="molecule type" value="Genomic_DNA"/>
</dbReference>
<keyword evidence="4 5" id="KW-0732">Signal</keyword>
<dbReference type="AlphaFoldDB" id="B4LPR7"/>
<proteinExistence type="inferred from homology"/>
<dbReference type="PhylomeDB" id="B4LPR7"/>
<dbReference type="eggNOG" id="ENOG502TBY8">
    <property type="taxonomic scope" value="Eukaryota"/>
</dbReference>
<feature type="chain" id="PRO_5002812939" evidence="5">
    <location>
        <begin position="21"/>
        <end position="135"/>
    </location>
</feature>
<evidence type="ECO:0000256" key="1">
    <source>
        <dbReference type="ARBA" id="ARBA00004613"/>
    </source>
</evidence>
<dbReference type="OrthoDB" id="8194670at2759"/>
<dbReference type="CDD" id="cd23992">
    <property type="entry name" value="PBP_GOBP"/>
    <property type="match status" value="1"/>
</dbReference>
<dbReference type="FunCoup" id="B4LPR7">
    <property type="interactions" value="46"/>
</dbReference>
<evidence type="ECO:0000313" key="6">
    <source>
        <dbReference type="EMBL" id="EDW60305.1"/>
    </source>
</evidence>
<name>B4LPR7_DROVI</name>
<dbReference type="Pfam" id="PF01395">
    <property type="entry name" value="PBP_GOBP"/>
    <property type="match status" value="1"/>
</dbReference>
<dbReference type="InterPro" id="IPR036728">
    <property type="entry name" value="PBP_GOBP_sf"/>
</dbReference>
<evidence type="ECO:0000256" key="3">
    <source>
        <dbReference type="ARBA" id="ARBA00022525"/>
    </source>
</evidence>
<comment type="subcellular location">
    <subcellularLocation>
        <location evidence="1">Secreted</location>
    </subcellularLocation>
</comment>
<evidence type="ECO:0000313" key="7">
    <source>
        <dbReference type="Proteomes" id="UP000008792"/>
    </source>
</evidence>
<sequence>MKSVLALVLLLGCLTSCLMADDAENGRQIVETCLSENGVGEQDIADLKSGKTKPDEVKDNVKCSAQCILAKFGFMNSKGQLLNDKILEHFKDAPAKEQAEKALAACSSVTGANPCDSAFQIMSCLEKHVSEMMKV</sequence>
<dbReference type="PANTHER" id="PTHR11857">
    <property type="entry name" value="ODORANT BINDING PROTEIN-RELATED"/>
    <property type="match status" value="1"/>
</dbReference>
<dbReference type="KEGG" id="dvi:6624917"/>
<dbReference type="GO" id="GO:0007608">
    <property type="term" value="P:sensory perception of smell"/>
    <property type="evidence" value="ECO:0007669"/>
    <property type="project" value="TreeGrafter"/>
</dbReference>
<protein>
    <submittedName>
        <fullName evidence="6">Odorant-binding protein 56g</fullName>
    </submittedName>
</protein>
<dbReference type="SMART" id="SM00708">
    <property type="entry name" value="PhBP"/>
    <property type="match status" value="1"/>
</dbReference>
<feature type="signal peptide" evidence="5">
    <location>
        <begin position="1"/>
        <end position="20"/>
    </location>
</feature>
<keyword evidence="3" id="KW-0964">Secreted</keyword>
<dbReference type="GO" id="GO:0005549">
    <property type="term" value="F:odorant binding"/>
    <property type="evidence" value="ECO:0007669"/>
    <property type="project" value="InterPro"/>
</dbReference>
<keyword evidence="7" id="KW-1185">Reference proteome</keyword>
<dbReference type="OMA" id="GCMKENG"/>
<dbReference type="HOGENOM" id="CLU_107288_3_1_1"/>
<dbReference type="Gene3D" id="1.10.238.20">
    <property type="entry name" value="Pheromone/general odorant binding protein domain"/>
    <property type="match status" value="1"/>
</dbReference>
<evidence type="ECO:0000256" key="4">
    <source>
        <dbReference type="ARBA" id="ARBA00022729"/>
    </source>
</evidence>
<dbReference type="Proteomes" id="UP000008792">
    <property type="component" value="Unassembled WGS sequence"/>
</dbReference>
<dbReference type="SUPFAM" id="SSF47565">
    <property type="entry name" value="Insect pheromone/odorant-binding proteins"/>
    <property type="match status" value="1"/>
</dbReference>
<evidence type="ECO:0000256" key="2">
    <source>
        <dbReference type="ARBA" id="ARBA00008098"/>
    </source>
</evidence>
<organism evidence="6 7">
    <name type="scientific">Drosophila virilis</name>
    <name type="common">Fruit fly</name>
    <dbReference type="NCBI Taxonomy" id="7244"/>
    <lineage>
        <taxon>Eukaryota</taxon>
        <taxon>Metazoa</taxon>
        <taxon>Ecdysozoa</taxon>
        <taxon>Arthropoda</taxon>
        <taxon>Hexapoda</taxon>
        <taxon>Insecta</taxon>
        <taxon>Pterygota</taxon>
        <taxon>Neoptera</taxon>
        <taxon>Endopterygota</taxon>
        <taxon>Diptera</taxon>
        <taxon>Brachycera</taxon>
        <taxon>Muscomorpha</taxon>
        <taxon>Ephydroidea</taxon>
        <taxon>Drosophilidae</taxon>
        <taxon>Drosophila</taxon>
    </lineage>
</organism>
<dbReference type="PANTHER" id="PTHR11857:SF43">
    <property type="entry name" value="GEO07291P1-RELATED"/>
    <property type="match status" value="1"/>
</dbReference>
<comment type="similarity">
    <text evidence="2">Belongs to the PBP/GOBP family.</text>
</comment>
<dbReference type="InParanoid" id="B4LPR7"/>
<gene>
    <name evidence="6" type="primary">Dvir\Obp56g</name>
    <name evidence="6" type="ORF">Dvir_GJ21405</name>
</gene>
<accession>B4LPR7</accession>